<evidence type="ECO:0000259" key="7">
    <source>
        <dbReference type="PROSITE" id="PS50110"/>
    </source>
</evidence>
<dbReference type="Pfam" id="PF25601">
    <property type="entry name" value="AAA_lid_14"/>
    <property type="match status" value="1"/>
</dbReference>
<feature type="domain" description="Response regulatory" evidence="7">
    <location>
        <begin position="7"/>
        <end position="116"/>
    </location>
</feature>
<dbReference type="PANTHER" id="PTHR32071">
    <property type="entry name" value="TRANSCRIPTIONAL REGULATORY PROTEIN"/>
    <property type="match status" value="1"/>
</dbReference>
<dbReference type="Gene3D" id="3.40.50.300">
    <property type="entry name" value="P-loop containing nucleotide triphosphate hydrolases"/>
    <property type="match status" value="1"/>
</dbReference>
<gene>
    <name evidence="8" type="ORF">DSCO28_68740</name>
</gene>
<evidence type="ECO:0000259" key="6">
    <source>
        <dbReference type="PROSITE" id="PS50045"/>
    </source>
</evidence>
<dbReference type="InterPro" id="IPR011006">
    <property type="entry name" value="CheY-like_superfamily"/>
</dbReference>
<dbReference type="GO" id="GO:0043565">
    <property type="term" value="F:sequence-specific DNA binding"/>
    <property type="evidence" value="ECO:0007669"/>
    <property type="project" value="InterPro"/>
</dbReference>
<dbReference type="PRINTS" id="PR01590">
    <property type="entry name" value="HTHFIS"/>
</dbReference>
<dbReference type="InterPro" id="IPR001789">
    <property type="entry name" value="Sig_transdc_resp-reg_receiver"/>
</dbReference>
<dbReference type="PROSITE" id="PS50045">
    <property type="entry name" value="SIGMA54_INTERACT_4"/>
    <property type="match status" value="1"/>
</dbReference>
<dbReference type="SUPFAM" id="SSF46689">
    <property type="entry name" value="Homeodomain-like"/>
    <property type="match status" value="1"/>
</dbReference>
<dbReference type="GO" id="GO:0005524">
    <property type="term" value="F:ATP binding"/>
    <property type="evidence" value="ECO:0007669"/>
    <property type="project" value="UniProtKB-KW"/>
</dbReference>
<dbReference type="AlphaFoldDB" id="A0A5K8A1Q0"/>
<dbReference type="CDD" id="cd00009">
    <property type="entry name" value="AAA"/>
    <property type="match status" value="1"/>
</dbReference>
<evidence type="ECO:0000256" key="5">
    <source>
        <dbReference type="PROSITE-ProRule" id="PRU00169"/>
    </source>
</evidence>
<sequence length="497" mass="54670">MTVQPKRVLLVDDEEKLLASIARRMKVLGLEPLTATNGISAIEIAMRNSIDMAIVDLQMPDMNGLVTITKLKEIKPDLKTVLLTGHGNDKVKQATESLNTLYFEKEEMGDFWRFIKGLDTNGKVVVIRPSASNGGTSGASGGGSASSIEIHSQRDFAGTSYPQTSPTTPVDRAGIDTPLRIFGETAAMRELRKGIERVTPLDCPVMLQGENGTGKERIARHIHSRSRHHGQRFLTVDCENLGSDQFVRQLIGYGQNDLYEAIRSQSGMFGAGQVGSLFFDRVEAMPLAMQAQLVGIIDAIDRSKADGGQNTATDIRILAATEIDLNERVIAGKFDPALYDRLTFFKFVIPPLRQRKDDIPLLCSFYLRQFNDEFKKPVESIDPNVIEILSAYPFPGNVSELSDIIERAVILADGTTIEKRHLPERFLKTGVDAIALPEDLSTLAQLENQYILKVLDITGGNKSKSAEILGISRAALWRKLKNIKADAAPSPESIPQP</sequence>
<dbReference type="Pfam" id="PF00158">
    <property type="entry name" value="Sigma54_activat"/>
    <property type="match status" value="1"/>
</dbReference>
<accession>A0A5K8A1Q0</accession>
<dbReference type="Gene3D" id="1.10.10.60">
    <property type="entry name" value="Homeodomain-like"/>
    <property type="match status" value="1"/>
</dbReference>
<feature type="domain" description="Sigma-54 factor interaction" evidence="6">
    <location>
        <begin position="181"/>
        <end position="410"/>
    </location>
</feature>
<evidence type="ECO:0000256" key="4">
    <source>
        <dbReference type="ARBA" id="ARBA00023163"/>
    </source>
</evidence>
<proteinExistence type="predicted"/>
<dbReference type="EMBL" id="AP021876">
    <property type="protein sequence ID" value="BBO86308.1"/>
    <property type="molecule type" value="Genomic_DNA"/>
</dbReference>
<dbReference type="InterPro" id="IPR058031">
    <property type="entry name" value="AAA_lid_NorR"/>
</dbReference>
<dbReference type="Pfam" id="PF02954">
    <property type="entry name" value="HTH_8"/>
    <property type="match status" value="1"/>
</dbReference>
<evidence type="ECO:0000256" key="3">
    <source>
        <dbReference type="ARBA" id="ARBA00023015"/>
    </source>
</evidence>
<dbReference type="InterPro" id="IPR002078">
    <property type="entry name" value="Sigma_54_int"/>
</dbReference>
<dbReference type="Gene3D" id="3.40.50.2300">
    <property type="match status" value="1"/>
</dbReference>
<dbReference type="GO" id="GO:0000160">
    <property type="term" value="P:phosphorelay signal transduction system"/>
    <property type="evidence" value="ECO:0007669"/>
    <property type="project" value="InterPro"/>
</dbReference>
<organism evidence="8 9">
    <name type="scientific">Desulfosarcina ovata subsp. sediminis</name>
    <dbReference type="NCBI Taxonomy" id="885957"/>
    <lineage>
        <taxon>Bacteria</taxon>
        <taxon>Pseudomonadati</taxon>
        <taxon>Thermodesulfobacteriota</taxon>
        <taxon>Desulfobacteria</taxon>
        <taxon>Desulfobacterales</taxon>
        <taxon>Desulfosarcinaceae</taxon>
        <taxon>Desulfosarcina</taxon>
    </lineage>
</organism>
<evidence type="ECO:0000256" key="2">
    <source>
        <dbReference type="ARBA" id="ARBA00022840"/>
    </source>
</evidence>
<dbReference type="InterPro" id="IPR009057">
    <property type="entry name" value="Homeodomain-like_sf"/>
</dbReference>
<dbReference type="RefSeq" id="WP_155325635.1">
    <property type="nucleotide sequence ID" value="NZ_AP021876.1"/>
</dbReference>
<feature type="modified residue" description="4-aspartylphosphate" evidence="5">
    <location>
        <position position="56"/>
    </location>
</feature>
<dbReference type="InterPro" id="IPR002197">
    <property type="entry name" value="HTH_Fis"/>
</dbReference>
<keyword evidence="3" id="KW-0805">Transcription regulation</keyword>
<dbReference type="PROSITE" id="PS50110">
    <property type="entry name" value="RESPONSE_REGULATORY"/>
    <property type="match status" value="1"/>
</dbReference>
<name>A0A5K8A1Q0_9BACT</name>
<dbReference type="Proteomes" id="UP000425960">
    <property type="component" value="Chromosome"/>
</dbReference>
<keyword evidence="5" id="KW-0597">Phosphoprotein</keyword>
<evidence type="ECO:0000313" key="8">
    <source>
        <dbReference type="EMBL" id="BBO86308.1"/>
    </source>
</evidence>
<dbReference type="SUPFAM" id="SSF52172">
    <property type="entry name" value="CheY-like"/>
    <property type="match status" value="1"/>
</dbReference>
<keyword evidence="2" id="KW-0067">ATP-binding</keyword>
<reference evidence="8 9" key="1">
    <citation type="submission" date="2019-11" db="EMBL/GenBank/DDBJ databases">
        <title>Comparative genomics of hydrocarbon-degrading Desulfosarcina strains.</title>
        <authorList>
            <person name="Watanabe M."/>
            <person name="Kojima H."/>
            <person name="Fukui M."/>
        </authorList>
    </citation>
    <scope>NUCLEOTIDE SEQUENCE [LARGE SCALE GENOMIC DNA]</scope>
    <source>
        <strain evidence="8 9">28bB2T</strain>
    </source>
</reference>
<keyword evidence="4" id="KW-0804">Transcription</keyword>
<evidence type="ECO:0000313" key="9">
    <source>
        <dbReference type="Proteomes" id="UP000425960"/>
    </source>
</evidence>
<dbReference type="KEGG" id="dov:DSCO28_68740"/>
<dbReference type="SMART" id="SM00448">
    <property type="entry name" value="REC"/>
    <property type="match status" value="1"/>
</dbReference>
<dbReference type="GO" id="GO:0006355">
    <property type="term" value="P:regulation of DNA-templated transcription"/>
    <property type="evidence" value="ECO:0007669"/>
    <property type="project" value="InterPro"/>
</dbReference>
<dbReference type="SUPFAM" id="SSF52540">
    <property type="entry name" value="P-loop containing nucleoside triphosphate hydrolases"/>
    <property type="match status" value="1"/>
</dbReference>
<dbReference type="Gene3D" id="1.10.8.60">
    <property type="match status" value="1"/>
</dbReference>
<protein>
    <submittedName>
        <fullName evidence="8">Sigma-54-dependent Fis family transcriptional regulator</fullName>
    </submittedName>
</protein>
<evidence type="ECO:0000256" key="1">
    <source>
        <dbReference type="ARBA" id="ARBA00022741"/>
    </source>
</evidence>
<dbReference type="Pfam" id="PF00072">
    <property type="entry name" value="Response_reg"/>
    <property type="match status" value="1"/>
</dbReference>
<dbReference type="InterPro" id="IPR027417">
    <property type="entry name" value="P-loop_NTPase"/>
</dbReference>
<keyword evidence="1" id="KW-0547">Nucleotide-binding</keyword>